<sequence length="153" mass="17291">MECDLNDYLSLGGNPVNIAFLCSPWPLWAQKSSSEFFNSARLNGDFDRVSQRSASLRPRFAPVDVYTCVSVYRVGKWCGLYRAALKKPEDFATKEPSHYPERNLISDLCGHLGLMLFAISLGCDQDGRLFELWNFQSELISVRGRNIPTLGFT</sequence>
<dbReference type="AlphaFoldDB" id="D6WK04"/>
<dbReference type="EMBL" id="KQ971342">
    <property type="protein sequence ID" value="EFA03929.1"/>
    <property type="molecule type" value="Genomic_DNA"/>
</dbReference>
<protein>
    <submittedName>
        <fullName evidence="1">Uncharacterized protein</fullName>
    </submittedName>
</protein>
<name>D6WK04_TRICA</name>
<proteinExistence type="predicted"/>
<reference evidence="1 2" key="2">
    <citation type="journal article" date="2010" name="Nucleic Acids Res.">
        <title>BeetleBase in 2010: revisions to provide comprehensive genomic information for Tribolium castaneum.</title>
        <authorList>
            <person name="Kim H.S."/>
            <person name="Murphy T."/>
            <person name="Xia J."/>
            <person name="Caragea D."/>
            <person name="Park Y."/>
            <person name="Beeman R.W."/>
            <person name="Lorenzen M.D."/>
            <person name="Butcher S."/>
            <person name="Manak J.R."/>
            <person name="Brown S.J."/>
        </authorList>
    </citation>
    <scope>GENOME REANNOTATION</scope>
    <source>
        <strain evidence="1 2">Georgia GA2</strain>
    </source>
</reference>
<gene>
    <name evidence="1" type="primary">GLEAN_14066</name>
    <name evidence="1" type="ORF">TcasGA2_TC014066</name>
</gene>
<organism evidence="1 2">
    <name type="scientific">Tribolium castaneum</name>
    <name type="common">Red flour beetle</name>
    <dbReference type="NCBI Taxonomy" id="7070"/>
    <lineage>
        <taxon>Eukaryota</taxon>
        <taxon>Metazoa</taxon>
        <taxon>Ecdysozoa</taxon>
        <taxon>Arthropoda</taxon>
        <taxon>Hexapoda</taxon>
        <taxon>Insecta</taxon>
        <taxon>Pterygota</taxon>
        <taxon>Neoptera</taxon>
        <taxon>Endopterygota</taxon>
        <taxon>Coleoptera</taxon>
        <taxon>Polyphaga</taxon>
        <taxon>Cucujiformia</taxon>
        <taxon>Tenebrionidae</taxon>
        <taxon>Tenebrionidae incertae sedis</taxon>
        <taxon>Tribolium</taxon>
    </lineage>
</organism>
<evidence type="ECO:0000313" key="2">
    <source>
        <dbReference type="Proteomes" id="UP000007266"/>
    </source>
</evidence>
<dbReference type="Proteomes" id="UP000007266">
    <property type="component" value="Linkage group 5"/>
</dbReference>
<reference evidence="1 2" key="1">
    <citation type="journal article" date="2008" name="Nature">
        <title>The genome of the model beetle and pest Tribolium castaneum.</title>
        <authorList>
            <consortium name="Tribolium Genome Sequencing Consortium"/>
            <person name="Richards S."/>
            <person name="Gibbs R.A."/>
            <person name="Weinstock G.M."/>
            <person name="Brown S.J."/>
            <person name="Denell R."/>
            <person name="Beeman R.W."/>
            <person name="Gibbs R."/>
            <person name="Beeman R.W."/>
            <person name="Brown S.J."/>
            <person name="Bucher G."/>
            <person name="Friedrich M."/>
            <person name="Grimmelikhuijzen C.J."/>
            <person name="Klingler M."/>
            <person name="Lorenzen M."/>
            <person name="Richards S."/>
            <person name="Roth S."/>
            <person name="Schroder R."/>
            <person name="Tautz D."/>
            <person name="Zdobnov E.M."/>
            <person name="Muzny D."/>
            <person name="Gibbs R.A."/>
            <person name="Weinstock G.M."/>
            <person name="Attaway T."/>
            <person name="Bell S."/>
            <person name="Buhay C.J."/>
            <person name="Chandrabose M.N."/>
            <person name="Chavez D."/>
            <person name="Clerk-Blankenburg K.P."/>
            <person name="Cree A."/>
            <person name="Dao M."/>
            <person name="Davis C."/>
            <person name="Chacko J."/>
            <person name="Dinh H."/>
            <person name="Dugan-Rocha S."/>
            <person name="Fowler G."/>
            <person name="Garner T.T."/>
            <person name="Garnes J."/>
            <person name="Gnirke A."/>
            <person name="Hawes A."/>
            <person name="Hernandez J."/>
            <person name="Hines S."/>
            <person name="Holder M."/>
            <person name="Hume J."/>
            <person name="Jhangiani S.N."/>
            <person name="Joshi V."/>
            <person name="Khan Z.M."/>
            <person name="Jackson L."/>
            <person name="Kovar C."/>
            <person name="Kowis A."/>
            <person name="Lee S."/>
            <person name="Lewis L.R."/>
            <person name="Margolis J."/>
            <person name="Morgan M."/>
            <person name="Nazareth L.V."/>
            <person name="Nguyen N."/>
            <person name="Okwuonu G."/>
            <person name="Parker D."/>
            <person name="Richards S."/>
            <person name="Ruiz S.J."/>
            <person name="Santibanez J."/>
            <person name="Savard J."/>
            <person name="Scherer S.E."/>
            <person name="Schneider B."/>
            <person name="Sodergren E."/>
            <person name="Tautz D."/>
            <person name="Vattahil S."/>
            <person name="Villasana D."/>
            <person name="White C.S."/>
            <person name="Wright R."/>
            <person name="Park Y."/>
            <person name="Beeman R.W."/>
            <person name="Lord J."/>
            <person name="Oppert B."/>
            <person name="Lorenzen M."/>
            <person name="Brown S."/>
            <person name="Wang L."/>
            <person name="Savard J."/>
            <person name="Tautz D."/>
            <person name="Richards S."/>
            <person name="Weinstock G."/>
            <person name="Gibbs R.A."/>
            <person name="Liu Y."/>
            <person name="Worley K."/>
            <person name="Weinstock G."/>
            <person name="Elsik C.G."/>
            <person name="Reese J.T."/>
            <person name="Elhaik E."/>
            <person name="Landan G."/>
            <person name="Graur D."/>
            <person name="Arensburger P."/>
            <person name="Atkinson P."/>
            <person name="Beeman R.W."/>
            <person name="Beidler J."/>
            <person name="Brown S.J."/>
            <person name="Demuth J.P."/>
            <person name="Drury D.W."/>
            <person name="Du Y.Z."/>
            <person name="Fujiwara H."/>
            <person name="Lorenzen M."/>
            <person name="Maselli V."/>
            <person name="Osanai M."/>
            <person name="Park Y."/>
            <person name="Robertson H.M."/>
            <person name="Tu Z."/>
            <person name="Wang J.J."/>
            <person name="Wang S."/>
            <person name="Richards S."/>
            <person name="Song H."/>
            <person name="Zhang L."/>
            <person name="Sodergren E."/>
            <person name="Werner D."/>
            <person name="Stanke M."/>
            <person name="Morgenstern B."/>
            <person name="Solovyev V."/>
            <person name="Kosarev P."/>
            <person name="Brown G."/>
            <person name="Chen H.C."/>
            <person name="Ermolaeva O."/>
            <person name="Hlavina W."/>
            <person name="Kapustin Y."/>
            <person name="Kiryutin B."/>
            <person name="Kitts P."/>
            <person name="Maglott D."/>
            <person name="Pruitt K."/>
            <person name="Sapojnikov V."/>
            <person name="Souvorov A."/>
            <person name="Mackey A.J."/>
            <person name="Waterhouse R.M."/>
            <person name="Wyder S."/>
            <person name="Zdobnov E.M."/>
            <person name="Zdobnov E.M."/>
            <person name="Wyder S."/>
            <person name="Kriventseva E.V."/>
            <person name="Kadowaki T."/>
            <person name="Bork P."/>
            <person name="Aranda M."/>
            <person name="Bao R."/>
            <person name="Beermann A."/>
            <person name="Berns N."/>
            <person name="Bolognesi R."/>
            <person name="Bonneton F."/>
            <person name="Bopp D."/>
            <person name="Brown S.J."/>
            <person name="Bucher G."/>
            <person name="Butts T."/>
            <person name="Chaumot A."/>
            <person name="Denell R.E."/>
            <person name="Ferrier D.E."/>
            <person name="Friedrich M."/>
            <person name="Gordon C.M."/>
            <person name="Jindra M."/>
            <person name="Klingler M."/>
            <person name="Lan Q."/>
            <person name="Lattorff H.M."/>
            <person name="Laudet V."/>
            <person name="von Levetsow C."/>
            <person name="Liu Z."/>
            <person name="Lutz R."/>
            <person name="Lynch J.A."/>
            <person name="da Fonseca R.N."/>
            <person name="Posnien N."/>
            <person name="Reuter R."/>
            <person name="Roth S."/>
            <person name="Savard J."/>
            <person name="Schinko J.B."/>
            <person name="Schmitt C."/>
            <person name="Schoppmeier M."/>
            <person name="Schroder R."/>
            <person name="Shippy T.D."/>
            <person name="Simonnet F."/>
            <person name="Marques-Souza H."/>
            <person name="Tautz D."/>
            <person name="Tomoyasu Y."/>
            <person name="Trauner J."/>
            <person name="Van der Zee M."/>
            <person name="Vervoort M."/>
            <person name="Wittkopp N."/>
            <person name="Wimmer E.A."/>
            <person name="Yang X."/>
            <person name="Jones A.K."/>
            <person name="Sattelle D.B."/>
            <person name="Ebert P.R."/>
            <person name="Nelson D."/>
            <person name="Scott J.G."/>
            <person name="Beeman R.W."/>
            <person name="Muthukrishnan S."/>
            <person name="Kramer K.J."/>
            <person name="Arakane Y."/>
            <person name="Beeman R.W."/>
            <person name="Zhu Q."/>
            <person name="Hogenkamp D."/>
            <person name="Dixit R."/>
            <person name="Oppert B."/>
            <person name="Jiang H."/>
            <person name="Zou Z."/>
            <person name="Marshall J."/>
            <person name="Elpidina E."/>
            <person name="Vinokurov K."/>
            <person name="Oppert C."/>
            <person name="Zou Z."/>
            <person name="Evans J."/>
            <person name="Lu Z."/>
            <person name="Zhao P."/>
            <person name="Sumathipala N."/>
            <person name="Altincicek B."/>
            <person name="Vilcinskas A."/>
            <person name="Williams M."/>
            <person name="Hultmark D."/>
            <person name="Hetru C."/>
            <person name="Jiang H."/>
            <person name="Grimmelikhuijzen C.J."/>
            <person name="Hauser F."/>
            <person name="Cazzamali G."/>
            <person name="Williamson M."/>
            <person name="Park Y."/>
            <person name="Li B."/>
            <person name="Tanaka Y."/>
            <person name="Predel R."/>
            <person name="Neupert S."/>
            <person name="Schachtner J."/>
            <person name="Verleyen P."/>
            <person name="Raible F."/>
            <person name="Bork P."/>
            <person name="Friedrich M."/>
            <person name="Walden K.K."/>
            <person name="Robertson H.M."/>
            <person name="Angeli S."/>
            <person name="Foret S."/>
            <person name="Bucher G."/>
            <person name="Schuetz S."/>
            <person name="Maleszka R."/>
            <person name="Wimmer E.A."/>
            <person name="Beeman R.W."/>
            <person name="Lorenzen M."/>
            <person name="Tomoyasu Y."/>
            <person name="Miller S.C."/>
            <person name="Grossmann D."/>
            <person name="Bucher G."/>
        </authorList>
    </citation>
    <scope>NUCLEOTIDE SEQUENCE [LARGE SCALE GENOMIC DNA]</scope>
    <source>
        <strain evidence="1 2">Georgia GA2</strain>
    </source>
</reference>
<accession>D6WK04</accession>
<dbReference type="HOGENOM" id="CLU_1715601_0_0_1"/>
<keyword evidence="2" id="KW-1185">Reference proteome</keyword>
<dbReference type="InParanoid" id="D6WK04"/>
<evidence type="ECO:0000313" key="1">
    <source>
        <dbReference type="EMBL" id="EFA03929.1"/>
    </source>
</evidence>